<dbReference type="PANTHER" id="PTHR37534">
    <property type="entry name" value="TRANSCRIPTIONAL ACTIVATOR PROTEIN UGA3"/>
    <property type="match status" value="1"/>
</dbReference>
<accession>A0A9P9ER74</accession>
<dbReference type="GO" id="GO:0005634">
    <property type="term" value="C:nucleus"/>
    <property type="evidence" value="ECO:0007669"/>
    <property type="project" value="UniProtKB-SubCell"/>
</dbReference>
<evidence type="ECO:0000313" key="5">
    <source>
        <dbReference type="EMBL" id="KAH7143458.1"/>
    </source>
</evidence>
<dbReference type="SUPFAM" id="SSF57701">
    <property type="entry name" value="Zn2/Cys6 DNA-binding domain"/>
    <property type="match status" value="1"/>
</dbReference>
<keyword evidence="6" id="KW-1185">Reference proteome</keyword>
<dbReference type="EMBL" id="JAGMUV010000009">
    <property type="protein sequence ID" value="KAH7143458.1"/>
    <property type="molecule type" value="Genomic_DNA"/>
</dbReference>
<feature type="compositionally biased region" description="Polar residues" evidence="3">
    <location>
        <begin position="54"/>
        <end position="70"/>
    </location>
</feature>
<proteinExistence type="predicted"/>
<protein>
    <submittedName>
        <fullName evidence="5">Fungal-specific transcription factor domain-containing protein</fullName>
    </submittedName>
</protein>
<organism evidence="5 6">
    <name type="scientific">Dactylonectria macrodidyma</name>
    <dbReference type="NCBI Taxonomy" id="307937"/>
    <lineage>
        <taxon>Eukaryota</taxon>
        <taxon>Fungi</taxon>
        <taxon>Dikarya</taxon>
        <taxon>Ascomycota</taxon>
        <taxon>Pezizomycotina</taxon>
        <taxon>Sordariomycetes</taxon>
        <taxon>Hypocreomycetidae</taxon>
        <taxon>Hypocreales</taxon>
        <taxon>Nectriaceae</taxon>
        <taxon>Dactylonectria</taxon>
    </lineage>
</organism>
<dbReference type="GO" id="GO:0000976">
    <property type="term" value="F:transcription cis-regulatory region binding"/>
    <property type="evidence" value="ECO:0007669"/>
    <property type="project" value="TreeGrafter"/>
</dbReference>
<feature type="compositionally biased region" description="Pro residues" evidence="3">
    <location>
        <begin position="86"/>
        <end position="96"/>
    </location>
</feature>
<dbReference type="PROSITE" id="PS50048">
    <property type="entry name" value="ZN2_CY6_FUNGAL_2"/>
    <property type="match status" value="1"/>
</dbReference>
<evidence type="ECO:0000256" key="3">
    <source>
        <dbReference type="SAM" id="MobiDB-lite"/>
    </source>
</evidence>
<keyword evidence="2" id="KW-0539">Nucleus</keyword>
<feature type="domain" description="Zn(2)-C6 fungal-type" evidence="4">
    <location>
        <begin position="12"/>
        <end position="40"/>
    </location>
</feature>
<dbReference type="Pfam" id="PF11951">
    <property type="entry name" value="Fungal_trans_2"/>
    <property type="match status" value="1"/>
</dbReference>
<dbReference type="CDD" id="cd00067">
    <property type="entry name" value="GAL4"/>
    <property type="match status" value="1"/>
</dbReference>
<reference evidence="5" key="1">
    <citation type="journal article" date="2021" name="Nat. Commun.">
        <title>Genetic determinants of endophytism in the Arabidopsis root mycobiome.</title>
        <authorList>
            <person name="Mesny F."/>
            <person name="Miyauchi S."/>
            <person name="Thiergart T."/>
            <person name="Pickel B."/>
            <person name="Atanasova L."/>
            <person name="Karlsson M."/>
            <person name="Huettel B."/>
            <person name="Barry K.W."/>
            <person name="Haridas S."/>
            <person name="Chen C."/>
            <person name="Bauer D."/>
            <person name="Andreopoulos W."/>
            <person name="Pangilinan J."/>
            <person name="LaButti K."/>
            <person name="Riley R."/>
            <person name="Lipzen A."/>
            <person name="Clum A."/>
            <person name="Drula E."/>
            <person name="Henrissat B."/>
            <person name="Kohler A."/>
            <person name="Grigoriev I.V."/>
            <person name="Martin F.M."/>
            <person name="Hacquard S."/>
        </authorList>
    </citation>
    <scope>NUCLEOTIDE SEQUENCE</scope>
    <source>
        <strain evidence="5">MPI-CAGE-AT-0147</strain>
    </source>
</reference>
<dbReference type="Gene3D" id="4.10.240.10">
    <property type="entry name" value="Zn(2)-C6 fungal-type DNA-binding domain"/>
    <property type="match status" value="1"/>
</dbReference>
<evidence type="ECO:0000256" key="1">
    <source>
        <dbReference type="ARBA" id="ARBA00004123"/>
    </source>
</evidence>
<dbReference type="InterPro" id="IPR036864">
    <property type="entry name" value="Zn2-C6_fun-type_DNA-bd_sf"/>
</dbReference>
<dbReference type="Proteomes" id="UP000738349">
    <property type="component" value="Unassembled WGS sequence"/>
</dbReference>
<dbReference type="Pfam" id="PF00172">
    <property type="entry name" value="Zn_clus"/>
    <property type="match status" value="1"/>
</dbReference>
<sequence>MPPSRSQRSSGACLQCSRRKRRCDHKHPQCSQCLKHNVVCQPQTFKAWSVPTPRGQQPRTTSASGTQSSDVGRRKSKAAPGQPSETPRPPSEPRVPTPDLAIELPIHDRPMVLGRPKALQVIQPGRQDTPSNYANADTYDLTTVAEIDTPVFSGQDASSSFNLDTYNPVMASSVNHAWPTMSEIPAILYCPMPWPADMLVSAPRRFLWQHFLHVTKSGFLCLDQKHFAHMQDFQDPFIVTLPRMALFDDDLRTAMFYFSAFQYQATTRDPKFMSLMRETARDASRAVVPYDMVPEFNDERLLAKITVGLFLHLYGPDQRETHLKVAWGLAGTFLRHLRQRKRVTSISARLILALLRWSRIAMVCSLRQPKTYLSQSTYDMLEMDEEEISQNFCADFQNWTSHPVLAFSPRLINPLLRLGQLLEVQQSKWTATGILEPPDPVMESQIEELEGLLLNARSRDLITSQGRSADPIELSSLNDSMHSAAAILLYSRLKGMPSTAPLIRHHVSIVVGRIFNINNNSRVSYALVFPLFTAGCEAVDSGMRAAIVRRLRALKGLFYNRGDLVGALRQIWEIRDSEPGLTWLEWLEKGKFSTGIFGNPTNIAP</sequence>
<feature type="region of interest" description="Disordered" evidence="3">
    <location>
        <begin position="48"/>
        <end position="98"/>
    </location>
</feature>
<dbReference type="InterPro" id="IPR001138">
    <property type="entry name" value="Zn2Cys6_DnaBD"/>
</dbReference>
<dbReference type="InterPro" id="IPR021858">
    <property type="entry name" value="Fun_TF"/>
</dbReference>
<dbReference type="GO" id="GO:0000981">
    <property type="term" value="F:DNA-binding transcription factor activity, RNA polymerase II-specific"/>
    <property type="evidence" value="ECO:0007669"/>
    <property type="project" value="InterPro"/>
</dbReference>
<gene>
    <name evidence="5" type="ORF">EDB81DRAFT_653036</name>
</gene>
<comment type="subcellular location">
    <subcellularLocation>
        <location evidence="1">Nucleus</location>
    </subcellularLocation>
</comment>
<dbReference type="PROSITE" id="PS00463">
    <property type="entry name" value="ZN2_CY6_FUNGAL_1"/>
    <property type="match status" value="1"/>
</dbReference>
<dbReference type="AlphaFoldDB" id="A0A9P9ER74"/>
<dbReference type="OrthoDB" id="5229455at2759"/>
<comment type="caution">
    <text evidence="5">The sequence shown here is derived from an EMBL/GenBank/DDBJ whole genome shotgun (WGS) entry which is preliminary data.</text>
</comment>
<name>A0A9P9ER74_9HYPO</name>
<dbReference type="GO" id="GO:0008270">
    <property type="term" value="F:zinc ion binding"/>
    <property type="evidence" value="ECO:0007669"/>
    <property type="project" value="InterPro"/>
</dbReference>
<evidence type="ECO:0000256" key="2">
    <source>
        <dbReference type="ARBA" id="ARBA00023242"/>
    </source>
</evidence>
<dbReference type="GO" id="GO:0045944">
    <property type="term" value="P:positive regulation of transcription by RNA polymerase II"/>
    <property type="evidence" value="ECO:0007669"/>
    <property type="project" value="TreeGrafter"/>
</dbReference>
<dbReference type="SMART" id="SM00066">
    <property type="entry name" value="GAL4"/>
    <property type="match status" value="1"/>
</dbReference>
<evidence type="ECO:0000313" key="6">
    <source>
        <dbReference type="Proteomes" id="UP000738349"/>
    </source>
</evidence>
<dbReference type="PANTHER" id="PTHR37534:SF43">
    <property type="entry name" value="FINGER DOMAIN PROTEIN, PUTATIVE (AFU_ORTHOLOGUE AFUA_1G01850)-RELATED"/>
    <property type="match status" value="1"/>
</dbReference>
<evidence type="ECO:0000259" key="4">
    <source>
        <dbReference type="PROSITE" id="PS50048"/>
    </source>
</evidence>